<accession>A0A0B0NMQ6</accession>
<dbReference type="Proteomes" id="UP000032142">
    <property type="component" value="Unassembled WGS sequence"/>
</dbReference>
<proteinExistence type="predicted"/>
<evidence type="ECO:0000313" key="1">
    <source>
        <dbReference type="EMBL" id="KHG14135.1"/>
    </source>
</evidence>
<name>A0A0B0NMQ6_GOSAR</name>
<keyword evidence="2" id="KW-1185">Reference proteome</keyword>
<evidence type="ECO:0000313" key="2">
    <source>
        <dbReference type="Proteomes" id="UP000032142"/>
    </source>
</evidence>
<organism evidence="1 2">
    <name type="scientific">Gossypium arboreum</name>
    <name type="common">Tree cotton</name>
    <name type="synonym">Gossypium nanking</name>
    <dbReference type="NCBI Taxonomy" id="29729"/>
    <lineage>
        <taxon>Eukaryota</taxon>
        <taxon>Viridiplantae</taxon>
        <taxon>Streptophyta</taxon>
        <taxon>Embryophyta</taxon>
        <taxon>Tracheophyta</taxon>
        <taxon>Spermatophyta</taxon>
        <taxon>Magnoliopsida</taxon>
        <taxon>eudicotyledons</taxon>
        <taxon>Gunneridae</taxon>
        <taxon>Pentapetalae</taxon>
        <taxon>rosids</taxon>
        <taxon>malvids</taxon>
        <taxon>Malvales</taxon>
        <taxon>Malvaceae</taxon>
        <taxon>Malvoideae</taxon>
        <taxon>Gossypium</taxon>
    </lineage>
</organism>
<protein>
    <submittedName>
        <fullName evidence="1">Uncharacterized protein</fullName>
    </submittedName>
</protein>
<reference evidence="2" key="1">
    <citation type="submission" date="2014-09" db="EMBL/GenBank/DDBJ databases">
        <authorList>
            <person name="Mudge J."/>
            <person name="Ramaraj T."/>
            <person name="Lindquist I.E."/>
            <person name="Bharti A.K."/>
            <person name="Sundararajan A."/>
            <person name="Cameron C.T."/>
            <person name="Woodward J.E."/>
            <person name="May G.D."/>
            <person name="Brubaker C."/>
            <person name="Broadhvest J."/>
            <person name="Wilkins T.A."/>
        </authorList>
    </citation>
    <scope>NUCLEOTIDE SEQUENCE</scope>
    <source>
        <strain evidence="2">cv. AKA8401</strain>
    </source>
</reference>
<dbReference type="EMBL" id="KN400936">
    <property type="protein sequence ID" value="KHG14135.1"/>
    <property type="molecule type" value="Genomic_DNA"/>
</dbReference>
<gene>
    <name evidence="1" type="ORF">F383_20002</name>
</gene>
<sequence>MPMSKTWSYTETHIRSYVMTYVS</sequence>
<dbReference type="AlphaFoldDB" id="A0A0B0NMQ6"/>